<evidence type="ECO:0000256" key="1">
    <source>
        <dbReference type="ARBA" id="ARBA00022737"/>
    </source>
</evidence>
<dbReference type="InterPro" id="IPR058923">
    <property type="entry name" value="RCC1-like_dom"/>
</dbReference>
<protein>
    <recommendedName>
        <fullName evidence="4">RCC1-like domain-containing protein</fullName>
    </recommendedName>
</protein>
<proteinExistence type="predicted"/>
<name>A0A4S4ENJ7_CAMSN</name>
<dbReference type="PROSITE" id="PS00626">
    <property type="entry name" value="RCC1_2"/>
    <property type="match status" value="1"/>
</dbReference>
<dbReference type="InterPro" id="IPR009091">
    <property type="entry name" value="RCC1/BLIP-II"/>
</dbReference>
<feature type="transmembrane region" description="Helical" evidence="3">
    <location>
        <begin position="123"/>
        <end position="145"/>
    </location>
</feature>
<dbReference type="InterPro" id="IPR000408">
    <property type="entry name" value="Reg_chr_condens"/>
</dbReference>
<dbReference type="PROSITE" id="PS50012">
    <property type="entry name" value="RCC1_3"/>
    <property type="match status" value="6"/>
</dbReference>
<dbReference type="PANTHER" id="PTHR22870">
    <property type="entry name" value="REGULATOR OF CHROMOSOME CONDENSATION"/>
    <property type="match status" value="1"/>
</dbReference>
<feature type="repeat" description="RCC1" evidence="2">
    <location>
        <begin position="248"/>
        <end position="328"/>
    </location>
</feature>
<accession>A0A4S4ENJ7</accession>
<evidence type="ECO:0000256" key="3">
    <source>
        <dbReference type="SAM" id="Phobius"/>
    </source>
</evidence>
<feature type="repeat" description="RCC1" evidence="2">
    <location>
        <begin position="420"/>
        <end position="483"/>
    </location>
</feature>
<keyword evidence="6" id="KW-1185">Reference proteome</keyword>
<evidence type="ECO:0000256" key="2">
    <source>
        <dbReference type="PROSITE-ProRule" id="PRU00235"/>
    </source>
</evidence>
<sequence>MLIMRGCVRSAKKLTCLRNGNLGFGFFLSRRWVSNSSGEEDRSSSGKRFAALWGNGDYGRLGLGSLESQWRPAFCSAFANESLTGISCGGAHTLFLTETGCVYATGLNDFGQLGISDDKSYTIFEAFTICAILFSLMLVFPVNYIQKLKTVEHRTSTVAWNKNAQEPLKVSRLPKEIIKVSAGYHHSSAITGDGELYMWGKNSNGQLGLGKKAAKVVTAPRKVECLTGVTIKMAALGCEHSIAVTDKGEALSWGGGGSGRLGHGHERSMLGFLMSTSEYTPRLIKKLEDVKLGVASLTGGLYFAPLNMQTQVKSIAAGMLHSACIDENGSVFIFGEKAVDKLGQQAKNATTPSMISQLPFSEEVACGGELYTWGSNENGCLGIGCTDVSHLPERVQGPFLKHPVFQVSCGWKHTAAISEGNVYAWGWGGSHGTFSEDGYSSGGQLGQGNDVDYIEPARINFGKNVKALQVSCGFNHTGAILEYT</sequence>
<dbReference type="SUPFAM" id="SSF50985">
    <property type="entry name" value="RCC1/BLIP-II"/>
    <property type="match status" value="1"/>
</dbReference>
<dbReference type="InterPro" id="IPR051210">
    <property type="entry name" value="Ub_ligase/GEF_domain"/>
</dbReference>
<dbReference type="EMBL" id="SDRB02003467">
    <property type="protein sequence ID" value="THG17656.1"/>
    <property type="molecule type" value="Genomic_DNA"/>
</dbReference>
<dbReference type="PRINTS" id="PR00633">
    <property type="entry name" value="RCCNDNSATION"/>
</dbReference>
<keyword evidence="3" id="KW-0472">Membrane</keyword>
<keyword evidence="3" id="KW-0812">Transmembrane</keyword>
<feature type="repeat" description="RCC1" evidence="2">
    <location>
        <begin position="194"/>
        <end position="247"/>
    </location>
</feature>
<keyword evidence="1" id="KW-0677">Repeat</keyword>
<dbReference type="AlphaFoldDB" id="A0A4S4ENJ7"/>
<keyword evidence="3" id="KW-1133">Transmembrane helix</keyword>
<evidence type="ECO:0000259" key="4">
    <source>
        <dbReference type="Pfam" id="PF25390"/>
    </source>
</evidence>
<dbReference type="STRING" id="542762.A0A4S4ENJ7"/>
<feature type="repeat" description="RCC1" evidence="2">
    <location>
        <begin position="48"/>
        <end position="99"/>
    </location>
</feature>
<feature type="domain" description="RCC1-like" evidence="4">
    <location>
        <begin position="52"/>
        <end position="477"/>
    </location>
</feature>
<dbReference type="Gene3D" id="2.130.10.30">
    <property type="entry name" value="Regulator of chromosome condensation 1/beta-lactamase-inhibitor protein II"/>
    <property type="match status" value="3"/>
</dbReference>
<gene>
    <name evidence="5" type="ORF">TEA_014765</name>
</gene>
<dbReference type="PANTHER" id="PTHR22870:SF395">
    <property type="entry name" value="UVB-RESISTANCE PROTEIN UVR8-RELATED"/>
    <property type="match status" value="1"/>
</dbReference>
<dbReference type="Proteomes" id="UP000306102">
    <property type="component" value="Unassembled WGS sequence"/>
</dbReference>
<comment type="caution">
    <text evidence="5">The sequence shown here is derived from an EMBL/GenBank/DDBJ whole genome shotgun (WGS) entry which is preliminary data.</text>
</comment>
<evidence type="ECO:0000313" key="6">
    <source>
        <dbReference type="Proteomes" id="UP000306102"/>
    </source>
</evidence>
<evidence type="ECO:0000313" key="5">
    <source>
        <dbReference type="EMBL" id="THG17656.1"/>
    </source>
</evidence>
<dbReference type="Pfam" id="PF25390">
    <property type="entry name" value="WD40_RLD"/>
    <property type="match status" value="1"/>
</dbReference>
<organism evidence="5 6">
    <name type="scientific">Camellia sinensis var. sinensis</name>
    <name type="common">China tea</name>
    <dbReference type="NCBI Taxonomy" id="542762"/>
    <lineage>
        <taxon>Eukaryota</taxon>
        <taxon>Viridiplantae</taxon>
        <taxon>Streptophyta</taxon>
        <taxon>Embryophyta</taxon>
        <taxon>Tracheophyta</taxon>
        <taxon>Spermatophyta</taxon>
        <taxon>Magnoliopsida</taxon>
        <taxon>eudicotyledons</taxon>
        <taxon>Gunneridae</taxon>
        <taxon>Pentapetalae</taxon>
        <taxon>asterids</taxon>
        <taxon>Ericales</taxon>
        <taxon>Theaceae</taxon>
        <taxon>Camellia</taxon>
    </lineage>
</organism>
<feature type="repeat" description="RCC1" evidence="2">
    <location>
        <begin position="368"/>
        <end position="420"/>
    </location>
</feature>
<feature type="repeat" description="RCC1" evidence="2">
    <location>
        <begin position="100"/>
        <end position="193"/>
    </location>
</feature>
<reference evidence="5 6" key="1">
    <citation type="journal article" date="2018" name="Proc. Natl. Acad. Sci. U.S.A.">
        <title>Draft genome sequence of Camellia sinensis var. sinensis provides insights into the evolution of the tea genome and tea quality.</title>
        <authorList>
            <person name="Wei C."/>
            <person name="Yang H."/>
            <person name="Wang S."/>
            <person name="Zhao J."/>
            <person name="Liu C."/>
            <person name="Gao L."/>
            <person name="Xia E."/>
            <person name="Lu Y."/>
            <person name="Tai Y."/>
            <person name="She G."/>
            <person name="Sun J."/>
            <person name="Cao H."/>
            <person name="Tong W."/>
            <person name="Gao Q."/>
            <person name="Li Y."/>
            <person name="Deng W."/>
            <person name="Jiang X."/>
            <person name="Wang W."/>
            <person name="Chen Q."/>
            <person name="Zhang S."/>
            <person name="Li H."/>
            <person name="Wu J."/>
            <person name="Wang P."/>
            <person name="Li P."/>
            <person name="Shi C."/>
            <person name="Zheng F."/>
            <person name="Jian J."/>
            <person name="Huang B."/>
            <person name="Shan D."/>
            <person name="Shi M."/>
            <person name="Fang C."/>
            <person name="Yue Y."/>
            <person name="Li F."/>
            <person name="Li D."/>
            <person name="Wei S."/>
            <person name="Han B."/>
            <person name="Jiang C."/>
            <person name="Yin Y."/>
            <person name="Xia T."/>
            <person name="Zhang Z."/>
            <person name="Bennetzen J.L."/>
            <person name="Zhao S."/>
            <person name="Wan X."/>
        </authorList>
    </citation>
    <scope>NUCLEOTIDE SEQUENCE [LARGE SCALE GENOMIC DNA]</scope>
    <source>
        <strain evidence="6">cv. Shuchazao</strain>
        <tissue evidence="5">Leaf</tissue>
    </source>
</reference>